<dbReference type="InterPro" id="IPR050445">
    <property type="entry name" value="Bact_polysacc_biosynth/exp"/>
</dbReference>
<dbReference type="SUPFAM" id="SSF52540">
    <property type="entry name" value="P-loop containing nucleoside triphosphate hydrolases"/>
    <property type="match status" value="1"/>
</dbReference>
<feature type="transmembrane region" description="Helical" evidence="1">
    <location>
        <begin position="234"/>
        <end position="253"/>
    </location>
</feature>
<dbReference type="PANTHER" id="PTHR32309">
    <property type="entry name" value="TYROSINE-PROTEIN KINASE"/>
    <property type="match status" value="1"/>
</dbReference>
<protein>
    <recommendedName>
        <fullName evidence="3">Capsular polysaccharide biosynthesis protein</fullName>
    </recommendedName>
</protein>
<reference evidence="2" key="1">
    <citation type="submission" date="2022-10" db="EMBL/GenBank/DDBJ databases">
        <title>The complete genomes of actinobacterial strains from the NBC collection.</title>
        <authorList>
            <person name="Joergensen T.S."/>
            <person name="Alvarez Arevalo M."/>
            <person name="Sterndorff E.B."/>
            <person name="Faurdal D."/>
            <person name="Vuksanovic O."/>
            <person name="Mourched A.-S."/>
            <person name="Charusanti P."/>
            <person name="Shaw S."/>
            <person name="Blin K."/>
            <person name="Weber T."/>
        </authorList>
    </citation>
    <scope>NUCLEOTIDE SEQUENCE</scope>
    <source>
        <strain evidence="2">NBC_00093</strain>
    </source>
</reference>
<evidence type="ECO:0000313" key="2">
    <source>
        <dbReference type="EMBL" id="WTT14789.1"/>
    </source>
</evidence>
<gene>
    <name evidence="2" type="ORF">OHA22_04260</name>
</gene>
<proteinExistence type="predicted"/>
<dbReference type="PANTHER" id="PTHR32309:SF31">
    <property type="entry name" value="CAPSULAR EXOPOLYSACCHARIDE FAMILY"/>
    <property type="match status" value="1"/>
</dbReference>
<sequence>MTGPTPIDDRYDEPDQLRDQLRRLLRHRVLITLGILLGLLGGLALSLQRAHTYTATSEVLVRSTTDPFGAVGVSADNQVSMSTEQRIAASAAVSHRVPRLLGRPDNQAGTLGARVRVTNPLKSQVLRFEFTARGPQRAARGANAFAEAYLADRKSRNDATVLRATRALEQQITVLNQRLAQNQLERATAKPAAQNQLYNLQKKVLDIKSRDTDGGDIVRRAVAPTLPVGPGRKTLLAVGLACGLLLGIVLAWMRSALDTRVRSVGEVRAALGAPVLGLLPSDDGGDDALLTVGHTDSPRTEAYRALAFRLRQFGSPAGPGSVLVVAPRRADAAEEVGANLAAALAEEGGDVLLVDAAPDTSGLAGRLPLLPYEAPALKEGFRSESGVLVDADVTGRLTFSSGGHTGPYTRAALSGTDRTGSETDISTVVVTGPFLEHADVLAVAQRVDGILVVTGLDGTRRDDLRQVQELIGCSGGRLLGAVLDAGRPRRRLRALFRRRKNGRVSPVDTSTMDLPLYDGTLTVTRR</sequence>
<accession>A0AAU1ZT75</accession>
<evidence type="ECO:0000256" key="1">
    <source>
        <dbReference type="SAM" id="Phobius"/>
    </source>
</evidence>
<dbReference type="AlphaFoldDB" id="A0AAU1ZT75"/>
<name>A0AAU1ZT75_9ACTN</name>
<dbReference type="InterPro" id="IPR027417">
    <property type="entry name" value="P-loop_NTPase"/>
</dbReference>
<organism evidence="2">
    <name type="scientific">Streptomyces sp. NBC_00093</name>
    <dbReference type="NCBI Taxonomy" id="2975649"/>
    <lineage>
        <taxon>Bacteria</taxon>
        <taxon>Bacillati</taxon>
        <taxon>Actinomycetota</taxon>
        <taxon>Actinomycetes</taxon>
        <taxon>Kitasatosporales</taxon>
        <taxon>Streptomycetaceae</taxon>
        <taxon>Streptomyces</taxon>
    </lineage>
</organism>
<keyword evidence="1" id="KW-1133">Transmembrane helix</keyword>
<evidence type="ECO:0008006" key="3">
    <source>
        <dbReference type="Google" id="ProtNLM"/>
    </source>
</evidence>
<keyword evidence="1" id="KW-0472">Membrane</keyword>
<feature type="transmembrane region" description="Helical" evidence="1">
    <location>
        <begin position="29"/>
        <end position="47"/>
    </location>
</feature>
<dbReference type="Gene3D" id="3.40.50.300">
    <property type="entry name" value="P-loop containing nucleotide triphosphate hydrolases"/>
    <property type="match status" value="1"/>
</dbReference>
<dbReference type="EMBL" id="CP108222">
    <property type="protein sequence ID" value="WTT14789.1"/>
    <property type="molecule type" value="Genomic_DNA"/>
</dbReference>
<keyword evidence="1" id="KW-0812">Transmembrane</keyword>